<keyword evidence="2" id="KW-1185">Reference proteome</keyword>
<organism evidence="1 2">
    <name type="scientific">Lipomyces orientalis</name>
    <dbReference type="NCBI Taxonomy" id="1233043"/>
    <lineage>
        <taxon>Eukaryota</taxon>
        <taxon>Fungi</taxon>
        <taxon>Dikarya</taxon>
        <taxon>Ascomycota</taxon>
        <taxon>Saccharomycotina</taxon>
        <taxon>Lipomycetes</taxon>
        <taxon>Lipomycetales</taxon>
        <taxon>Lipomycetaceae</taxon>
        <taxon>Lipomyces</taxon>
    </lineage>
</organism>
<name>A0ACC3TES5_9ASCO</name>
<evidence type="ECO:0000313" key="1">
    <source>
        <dbReference type="EMBL" id="KAK9319667.1"/>
    </source>
</evidence>
<accession>A0ACC3TES5</accession>
<sequence length="531" mass="59256">MSISSVLNFLSTALGTAGPEIPELGITQESIFAGGPPSPLYDGIFEKSFDGHLQPLAARSPSPSPTASLLEHTPVLSYLPIRSDISPLSRKLLRTRHQHKERREGNIISHRPRRSKLPVAKTLFEGLRFSNADRRLKQLQPNQAHVTFGAVSMKSNTSVPRQKAVESIEMEELKPVLANSHKYPSESIPPVEPAQAQMGKCGSSILQMPRCRGSMAAKTGTLRRIESSVFEELENVSKTNNSEGHGIDVVSEAESEVGKKIVVTAFDTIGLLGKFYDSSSDEEESELRLKAEVIFNNETTPAARALKGNLSALALCASGHHLDDELQSVMVKSQERRLPRHSQEAIDGLNNTVVRSRLTNSRTENGNDDQENVNIPVVPVVGEVSESTVKMHPLLSTGVMQTPVHLDQLEPDIFENEMIGLSVATNRENQRRRNPLFRFKRKSFAPIENGSVNVREPASLKSQNGLTFQKWKVRAREPPRKVMASIERRLDIFAKIFRIRNFHRDKEPPIYPLFEDSFDDFISRTEFFRSG</sequence>
<reference evidence="2" key="1">
    <citation type="journal article" date="2024" name="Front. Bioeng. Biotechnol.">
        <title>Genome-scale model development and genomic sequencing of the oleaginous clade Lipomyces.</title>
        <authorList>
            <person name="Czajka J.J."/>
            <person name="Han Y."/>
            <person name="Kim J."/>
            <person name="Mondo S.J."/>
            <person name="Hofstad B.A."/>
            <person name="Robles A."/>
            <person name="Haridas S."/>
            <person name="Riley R."/>
            <person name="LaButti K."/>
            <person name="Pangilinan J."/>
            <person name="Andreopoulos W."/>
            <person name="Lipzen A."/>
            <person name="Yan J."/>
            <person name="Wang M."/>
            <person name="Ng V."/>
            <person name="Grigoriev I.V."/>
            <person name="Spatafora J.W."/>
            <person name="Magnuson J.K."/>
            <person name="Baker S.E."/>
            <person name="Pomraning K.R."/>
        </authorList>
    </citation>
    <scope>NUCLEOTIDE SEQUENCE [LARGE SCALE GENOMIC DNA]</scope>
    <source>
        <strain evidence="2">CBS 10300</strain>
    </source>
</reference>
<gene>
    <name evidence="1" type="ORF">V1517DRAFT_331788</name>
</gene>
<dbReference type="EMBL" id="MU970170">
    <property type="protein sequence ID" value="KAK9319667.1"/>
    <property type="molecule type" value="Genomic_DNA"/>
</dbReference>
<proteinExistence type="predicted"/>
<evidence type="ECO:0000313" key="2">
    <source>
        <dbReference type="Proteomes" id="UP001489719"/>
    </source>
</evidence>
<comment type="caution">
    <text evidence="1">The sequence shown here is derived from an EMBL/GenBank/DDBJ whole genome shotgun (WGS) entry which is preliminary data.</text>
</comment>
<dbReference type="Proteomes" id="UP001489719">
    <property type="component" value="Unassembled WGS sequence"/>
</dbReference>
<protein>
    <submittedName>
        <fullName evidence="1">Uncharacterized protein</fullName>
    </submittedName>
</protein>